<dbReference type="AlphaFoldDB" id="A0A7L4ZHP3"/>
<dbReference type="KEGG" id="kan:IMCC3317_10840"/>
<dbReference type="EMBL" id="CP019288">
    <property type="protein sequence ID" value="QHI35736.1"/>
    <property type="molecule type" value="Genomic_DNA"/>
</dbReference>
<dbReference type="Proteomes" id="UP000464657">
    <property type="component" value="Chromosome"/>
</dbReference>
<name>A0A7L4ZHP3_9FLAO</name>
<dbReference type="RefSeq" id="WP_160128462.1">
    <property type="nucleotide sequence ID" value="NZ_CP019288.1"/>
</dbReference>
<gene>
    <name evidence="1" type="ORF">IMCC3317_10840</name>
</gene>
<evidence type="ECO:0000313" key="1">
    <source>
        <dbReference type="EMBL" id="QHI35736.1"/>
    </source>
</evidence>
<dbReference type="OrthoDB" id="1435993at2"/>
<keyword evidence="2" id="KW-1185">Reference proteome</keyword>
<sequence length="138" mass="15681">MIEFKEALEYLKKREVTANELANHSKLSAGSLFKVLDGTTKKPRRNTKDAVIAYAKVLMEKNKEVFDGHTLSSSDKSILDKKDKNYIKKLALEVRANKEALLAEQSFRDMIYIEALKMALLAKDGESISMQKLMNLNK</sequence>
<reference evidence="1 2" key="1">
    <citation type="journal article" date="2013" name="Int. J. Syst. Evol. Microbiol.">
        <title>Kordia antarctica sp. nov., isolated from Antarctic seawater.</title>
        <authorList>
            <person name="Baek K."/>
            <person name="Choi A."/>
            <person name="Kang I."/>
            <person name="Lee K."/>
            <person name="Cho J.C."/>
        </authorList>
    </citation>
    <scope>NUCLEOTIDE SEQUENCE [LARGE SCALE GENOMIC DNA]</scope>
    <source>
        <strain evidence="1 2">IMCC3317</strain>
    </source>
</reference>
<evidence type="ECO:0000313" key="2">
    <source>
        <dbReference type="Proteomes" id="UP000464657"/>
    </source>
</evidence>
<accession>A0A7L4ZHP3</accession>
<protein>
    <submittedName>
        <fullName evidence="1">Uncharacterized protein</fullName>
    </submittedName>
</protein>
<proteinExistence type="predicted"/>
<organism evidence="1 2">
    <name type="scientific">Kordia antarctica</name>
    <dbReference type="NCBI Taxonomy" id="1218801"/>
    <lineage>
        <taxon>Bacteria</taxon>
        <taxon>Pseudomonadati</taxon>
        <taxon>Bacteroidota</taxon>
        <taxon>Flavobacteriia</taxon>
        <taxon>Flavobacteriales</taxon>
        <taxon>Flavobacteriaceae</taxon>
        <taxon>Kordia</taxon>
    </lineage>
</organism>